<comment type="caution">
    <text evidence="5">The sequence shown here is derived from an EMBL/GenBank/DDBJ whole genome shotgun (WGS) entry which is preliminary data.</text>
</comment>
<dbReference type="InterPro" id="IPR011042">
    <property type="entry name" value="6-blade_b-propeller_TolB-like"/>
</dbReference>
<dbReference type="GO" id="GO:0043161">
    <property type="term" value="P:proteasome-mediated ubiquitin-dependent protein catabolic process"/>
    <property type="evidence" value="ECO:0007669"/>
    <property type="project" value="TreeGrafter"/>
</dbReference>
<feature type="signal peptide" evidence="3">
    <location>
        <begin position="1"/>
        <end position="20"/>
    </location>
</feature>
<dbReference type="AlphaFoldDB" id="A0A815QEH9"/>
<dbReference type="Gene3D" id="2.120.10.30">
    <property type="entry name" value="TolB, C-terminal domain"/>
    <property type="match status" value="2"/>
</dbReference>
<evidence type="ECO:0000256" key="3">
    <source>
        <dbReference type="SAM" id="SignalP"/>
    </source>
</evidence>
<keyword evidence="1" id="KW-0677">Repeat</keyword>
<dbReference type="PANTHER" id="PTHR24104:SF25">
    <property type="entry name" value="PROTEIN LIN-41"/>
    <property type="match status" value="1"/>
</dbReference>
<accession>A0A815QEH9</accession>
<dbReference type="InterPro" id="IPR001258">
    <property type="entry name" value="NHL_repeat"/>
</dbReference>
<keyword evidence="6" id="KW-1185">Reference proteome</keyword>
<dbReference type="EMBL" id="CAJNOJ010000477">
    <property type="protein sequence ID" value="CAF1461357.1"/>
    <property type="molecule type" value="Genomic_DNA"/>
</dbReference>
<dbReference type="InterPro" id="IPR050952">
    <property type="entry name" value="TRIM-NHL_E3_ligases"/>
</dbReference>
<dbReference type="Gene3D" id="2.40.10.500">
    <property type="match status" value="1"/>
</dbReference>
<feature type="repeat" description="NHL" evidence="2">
    <location>
        <begin position="283"/>
        <end position="314"/>
    </location>
</feature>
<gene>
    <name evidence="5" type="ORF">EDS130_LOCUS40178</name>
    <name evidence="4" type="ORF">XAT740_LOCUS24542</name>
</gene>
<keyword evidence="3" id="KW-0732">Signal</keyword>
<feature type="chain" id="PRO_5036228535" evidence="3">
    <location>
        <begin position="21"/>
        <end position="321"/>
    </location>
</feature>
<dbReference type="SUPFAM" id="SSF63829">
    <property type="entry name" value="Calcium-dependent phosphotriesterase"/>
    <property type="match status" value="1"/>
</dbReference>
<name>A0A815QEH9_ADIRI</name>
<dbReference type="GO" id="GO:0008270">
    <property type="term" value="F:zinc ion binding"/>
    <property type="evidence" value="ECO:0007669"/>
    <property type="project" value="UniProtKB-KW"/>
</dbReference>
<organism evidence="5 7">
    <name type="scientific">Adineta ricciae</name>
    <name type="common">Rotifer</name>
    <dbReference type="NCBI Taxonomy" id="249248"/>
    <lineage>
        <taxon>Eukaryota</taxon>
        <taxon>Metazoa</taxon>
        <taxon>Spiralia</taxon>
        <taxon>Gnathifera</taxon>
        <taxon>Rotifera</taxon>
        <taxon>Eurotatoria</taxon>
        <taxon>Bdelloidea</taxon>
        <taxon>Adinetida</taxon>
        <taxon>Adinetidae</taxon>
        <taxon>Adineta</taxon>
    </lineage>
</organism>
<dbReference type="OrthoDB" id="10044505at2759"/>
<protein>
    <submittedName>
        <fullName evidence="5">Uncharacterized protein</fullName>
    </submittedName>
</protein>
<dbReference type="Pfam" id="PF01436">
    <property type="entry name" value="NHL"/>
    <property type="match status" value="4"/>
</dbReference>
<dbReference type="CDD" id="cd05819">
    <property type="entry name" value="NHL"/>
    <property type="match status" value="1"/>
</dbReference>
<evidence type="ECO:0000313" key="5">
    <source>
        <dbReference type="EMBL" id="CAF1461357.1"/>
    </source>
</evidence>
<dbReference type="EMBL" id="CAJNOR010001905">
    <property type="protein sequence ID" value="CAF1217815.1"/>
    <property type="molecule type" value="Genomic_DNA"/>
</dbReference>
<evidence type="ECO:0000256" key="2">
    <source>
        <dbReference type="PROSITE-ProRule" id="PRU00504"/>
    </source>
</evidence>
<dbReference type="Proteomes" id="UP000663852">
    <property type="component" value="Unassembled WGS sequence"/>
</dbReference>
<evidence type="ECO:0000313" key="7">
    <source>
        <dbReference type="Proteomes" id="UP000663852"/>
    </source>
</evidence>
<evidence type="ECO:0000256" key="1">
    <source>
        <dbReference type="ARBA" id="ARBA00022737"/>
    </source>
</evidence>
<dbReference type="Proteomes" id="UP000663828">
    <property type="component" value="Unassembled WGS sequence"/>
</dbReference>
<dbReference type="GO" id="GO:0061630">
    <property type="term" value="F:ubiquitin protein ligase activity"/>
    <property type="evidence" value="ECO:0007669"/>
    <property type="project" value="TreeGrafter"/>
</dbReference>
<proteinExistence type="predicted"/>
<dbReference type="PANTHER" id="PTHR24104">
    <property type="entry name" value="E3 UBIQUITIN-PROTEIN LIGASE NHLRC1-RELATED"/>
    <property type="match status" value="1"/>
</dbReference>
<dbReference type="GO" id="GO:0000209">
    <property type="term" value="P:protein polyubiquitination"/>
    <property type="evidence" value="ECO:0007669"/>
    <property type="project" value="TreeGrafter"/>
</dbReference>
<reference evidence="5" key="1">
    <citation type="submission" date="2021-02" db="EMBL/GenBank/DDBJ databases">
        <authorList>
            <person name="Nowell W R."/>
        </authorList>
    </citation>
    <scope>NUCLEOTIDE SEQUENCE</scope>
</reference>
<evidence type="ECO:0000313" key="4">
    <source>
        <dbReference type="EMBL" id="CAF1217815.1"/>
    </source>
</evidence>
<sequence length="321" mass="36040">MRRQIIAVYFLIYSVSLSNSEICSTATWSKDAITVAGGHGYGNKLEQLDEPSGLYLDENDTIYVADRDNNRIMMWQQNTTIGQWVAGLKNNGNDTQQVRLYMPEDIVVDKNGTIYITDAGNYRVVRWNSGEDDGEVLVDHIQAVGVAQDNQGFIYISEYANGQVTKWNFNNEEFDGEIVAKNLGHTNLIFIDQDRSIYSVGLLANRILKTVEGNDEPIVIVGQYSPLDNRLDQLNRPSGVHVDKQGSIYVADKENHRIMRWLKDATNGTLIAGGNGGGSASDQLHYPSDVFLDREGNLYVTDTWNDRVQKFLIDRSSCQTN</sequence>
<evidence type="ECO:0000313" key="6">
    <source>
        <dbReference type="Proteomes" id="UP000663828"/>
    </source>
</evidence>
<dbReference type="PROSITE" id="PS51125">
    <property type="entry name" value="NHL"/>
    <property type="match status" value="2"/>
</dbReference>
<feature type="repeat" description="NHL" evidence="2">
    <location>
        <begin position="233"/>
        <end position="258"/>
    </location>
</feature>